<evidence type="ECO:0000313" key="4">
    <source>
        <dbReference type="Proteomes" id="UP000323930"/>
    </source>
</evidence>
<dbReference type="AlphaFoldDB" id="A0A5D0HZN2"/>
<protein>
    <recommendedName>
        <fullName evidence="2">Gliding motility-associated protein GldM N-terminal domain-containing protein</fullName>
    </recommendedName>
</protein>
<accession>A0A5D0HZN2</accession>
<comment type="caution">
    <text evidence="3">The sequence shown here is derived from an EMBL/GenBank/DDBJ whole genome shotgun (WGS) entry which is preliminary data.</text>
</comment>
<evidence type="ECO:0000259" key="2">
    <source>
        <dbReference type="Pfam" id="PF12081"/>
    </source>
</evidence>
<dbReference type="OrthoDB" id="1144607at2"/>
<feature type="domain" description="Gliding motility-associated protein GldM N-terminal" evidence="2">
    <location>
        <begin position="35"/>
        <end position="200"/>
    </location>
</feature>
<keyword evidence="1" id="KW-0472">Membrane</keyword>
<evidence type="ECO:0000313" key="3">
    <source>
        <dbReference type="EMBL" id="TYA74972.1"/>
    </source>
</evidence>
<dbReference type="Pfam" id="PF12081">
    <property type="entry name" value="GldM_1st"/>
    <property type="match status" value="1"/>
</dbReference>
<dbReference type="EMBL" id="VSDQ01000679">
    <property type="protein sequence ID" value="TYA74972.1"/>
    <property type="molecule type" value="Genomic_DNA"/>
</dbReference>
<dbReference type="RefSeq" id="WP_148544217.1">
    <property type="nucleotide sequence ID" value="NZ_VSDQ01000679.1"/>
</dbReference>
<dbReference type="InterPro" id="IPR022720">
    <property type="entry name" value="Motility-assoc_prot_GldM_N"/>
</dbReference>
<organism evidence="3 4">
    <name type="scientific">Seonamhaeicola marinus</name>
    <dbReference type="NCBI Taxonomy" id="1912246"/>
    <lineage>
        <taxon>Bacteria</taxon>
        <taxon>Pseudomonadati</taxon>
        <taxon>Bacteroidota</taxon>
        <taxon>Flavobacteriia</taxon>
        <taxon>Flavobacteriales</taxon>
        <taxon>Flavobacteriaceae</taxon>
    </lineage>
</organism>
<feature type="transmembrane region" description="Helical" evidence="1">
    <location>
        <begin position="6"/>
        <end position="25"/>
    </location>
</feature>
<dbReference type="Proteomes" id="UP000323930">
    <property type="component" value="Unassembled WGS sequence"/>
</dbReference>
<proteinExistence type="predicted"/>
<keyword evidence="1" id="KW-1133">Transmembrane helix</keyword>
<sequence>MSKKNIYILIVVLFFVGAYFIWSLMQRLNNEVTTTFSVINERLEMANAQSYNELDSLYIAASQTKFGSKTDSLRVLSFELDNYIESLKLILVESISDPQDYETMDDANTLDSLFFKETGYTPTGQEFITKIETYETTVKHLFSKDFDNIDGSLNNMFYRNQDQDDWLSYHFKGFPLVASLTKLTQIQADLVVVEEGILYAIHNIE</sequence>
<name>A0A5D0HZN2_9FLAO</name>
<keyword evidence="1" id="KW-0812">Transmembrane</keyword>
<gene>
    <name evidence="3" type="ORF">FUA24_16870</name>
</gene>
<reference evidence="3 4" key="1">
    <citation type="submission" date="2019-08" db="EMBL/GenBank/DDBJ databases">
        <title>Seonamhaeicola sediminis sp. nov., isolated from marine sediment.</title>
        <authorList>
            <person name="Cao W.R."/>
        </authorList>
    </citation>
    <scope>NUCLEOTIDE SEQUENCE [LARGE SCALE GENOMIC DNA]</scope>
    <source>
        <strain evidence="3 4">B011</strain>
    </source>
</reference>
<evidence type="ECO:0000256" key="1">
    <source>
        <dbReference type="SAM" id="Phobius"/>
    </source>
</evidence>
<keyword evidence="4" id="KW-1185">Reference proteome</keyword>